<protein>
    <recommendedName>
        <fullName evidence="3">Peptidase M1 membrane alanine aminopeptidase domain-containing protein</fullName>
    </recommendedName>
</protein>
<evidence type="ECO:0000313" key="2">
    <source>
        <dbReference type="Proteomes" id="UP001149331"/>
    </source>
</evidence>
<proteinExistence type="predicted"/>
<name>A0AAW6K4C6_MEDGN</name>
<dbReference type="RefSeq" id="WP_055168247.1">
    <property type="nucleotide sequence ID" value="NZ_CACRUU010000117.1"/>
</dbReference>
<dbReference type="AlphaFoldDB" id="A0AAW6K4C6"/>
<dbReference type="SUPFAM" id="SSF55486">
    <property type="entry name" value="Metalloproteases ('zincins'), catalytic domain"/>
    <property type="match status" value="1"/>
</dbReference>
<sequence length="254" mass="30033">MNHKEKNVDFAKNSLTILVKIDKNICLDTKKIKQIFGEKNFNNFMKIVQYYNELFNDVLTCKIAVTAMPFEAISFRGTIVLHSNFIKRPYTYLYKYIPHEIIHQYNGCMIKYVGPAKEWMQESLTEYIQLIIVRKILGEHFYRSQCNEYKKLDTISGKMNQVSIYDFTEDLSEKFYKPLIYGRGVLLFQKIINSNFSILIKLFAKLKKVETEIDILKFMEILGEVMRIDYNLVLKKYIMQNTRIADLSNLGETM</sequence>
<dbReference type="EMBL" id="JAPZEG010000036">
    <property type="protein sequence ID" value="MDE1205093.1"/>
    <property type="molecule type" value="Genomic_DNA"/>
</dbReference>
<organism evidence="1 2">
    <name type="scientific">Mediterraneibacter gnavus</name>
    <name type="common">Ruminococcus gnavus</name>
    <dbReference type="NCBI Taxonomy" id="33038"/>
    <lineage>
        <taxon>Bacteria</taxon>
        <taxon>Bacillati</taxon>
        <taxon>Bacillota</taxon>
        <taxon>Clostridia</taxon>
        <taxon>Lachnospirales</taxon>
        <taxon>Lachnospiraceae</taxon>
        <taxon>Mediterraneibacter</taxon>
    </lineage>
</organism>
<gene>
    <name evidence="1" type="ORF">O4N78_16340</name>
</gene>
<accession>A0AAW6K4C6</accession>
<dbReference type="Proteomes" id="UP001149331">
    <property type="component" value="Unassembled WGS sequence"/>
</dbReference>
<comment type="caution">
    <text evidence="1">The sequence shown here is derived from an EMBL/GenBank/DDBJ whole genome shotgun (WGS) entry which is preliminary data.</text>
</comment>
<evidence type="ECO:0008006" key="3">
    <source>
        <dbReference type="Google" id="ProtNLM"/>
    </source>
</evidence>
<reference evidence="1" key="1">
    <citation type="submission" date="2022-12" db="EMBL/GenBank/DDBJ databases">
        <title>Genome of R. gnavus strain RSHDN_120.</title>
        <authorList>
            <person name="Abdugheni R."/>
        </authorList>
    </citation>
    <scope>NUCLEOTIDE SEQUENCE</scope>
    <source>
        <strain evidence="1">RSHDN_120</strain>
    </source>
</reference>
<dbReference type="InterPro" id="IPR027268">
    <property type="entry name" value="Peptidase_M4/M1_CTD_sf"/>
</dbReference>
<evidence type="ECO:0000313" key="1">
    <source>
        <dbReference type="EMBL" id="MDE1205093.1"/>
    </source>
</evidence>
<dbReference type="Gene3D" id="1.10.390.10">
    <property type="entry name" value="Neutral Protease Domain 2"/>
    <property type="match status" value="1"/>
</dbReference>